<dbReference type="Proteomes" id="UP001549145">
    <property type="component" value="Unassembled WGS sequence"/>
</dbReference>
<reference evidence="3 4" key="1">
    <citation type="submission" date="2024-06" db="EMBL/GenBank/DDBJ databases">
        <title>Genomic Encyclopedia of Type Strains, Phase IV (KMG-IV): sequencing the most valuable type-strain genomes for metagenomic binning, comparative biology and taxonomic classification.</title>
        <authorList>
            <person name="Goeker M."/>
        </authorList>
    </citation>
    <scope>NUCLEOTIDE SEQUENCE [LARGE SCALE GENOMIC DNA]</scope>
    <source>
        <strain evidence="3 4">DSM 21331</strain>
    </source>
</reference>
<organism evidence="3 4">
    <name type="scientific">Methylobacterium goesingense</name>
    <dbReference type="NCBI Taxonomy" id="243690"/>
    <lineage>
        <taxon>Bacteria</taxon>
        <taxon>Pseudomonadati</taxon>
        <taxon>Pseudomonadota</taxon>
        <taxon>Alphaproteobacteria</taxon>
        <taxon>Hyphomicrobiales</taxon>
        <taxon>Methylobacteriaceae</taxon>
        <taxon>Methylobacterium</taxon>
    </lineage>
</organism>
<evidence type="ECO:0000256" key="2">
    <source>
        <dbReference type="SAM" id="Phobius"/>
    </source>
</evidence>
<feature type="transmembrane region" description="Helical" evidence="2">
    <location>
        <begin position="80"/>
        <end position="101"/>
    </location>
</feature>
<dbReference type="PANTHER" id="PTHR38592">
    <property type="entry name" value="BLL4819 PROTEIN"/>
    <property type="match status" value="1"/>
</dbReference>
<keyword evidence="2" id="KW-1133">Transmembrane helix</keyword>
<dbReference type="InterPro" id="IPR014550">
    <property type="entry name" value="UCP028704_OpgC"/>
</dbReference>
<evidence type="ECO:0000256" key="1">
    <source>
        <dbReference type="SAM" id="MobiDB-lite"/>
    </source>
</evidence>
<dbReference type="PANTHER" id="PTHR38592:SF3">
    <property type="entry name" value="BLL4819 PROTEIN"/>
    <property type="match status" value="1"/>
</dbReference>
<feature type="transmembrane region" description="Helical" evidence="2">
    <location>
        <begin position="313"/>
        <end position="334"/>
    </location>
</feature>
<name>A0ABV2L7K0_9HYPH</name>
<dbReference type="RefSeq" id="WP_238282336.1">
    <property type="nucleotide sequence ID" value="NZ_BPQL01000167.1"/>
</dbReference>
<evidence type="ECO:0008006" key="5">
    <source>
        <dbReference type="Google" id="ProtNLM"/>
    </source>
</evidence>
<evidence type="ECO:0000313" key="3">
    <source>
        <dbReference type="EMBL" id="MET3692730.1"/>
    </source>
</evidence>
<feature type="transmembrane region" description="Helical" evidence="2">
    <location>
        <begin position="224"/>
        <end position="246"/>
    </location>
</feature>
<feature type="transmembrane region" description="Helical" evidence="2">
    <location>
        <begin position="190"/>
        <end position="212"/>
    </location>
</feature>
<dbReference type="EMBL" id="JBEPMM010000005">
    <property type="protein sequence ID" value="MET3692730.1"/>
    <property type="molecule type" value="Genomic_DNA"/>
</dbReference>
<feature type="region of interest" description="Disordered" evidence="1">
    <location>
        <begin position="371"/>
        <end position="394"/>
    </location>
</feature>
<evidence type="ECO:0000313" key="4">
    <source>
        <dbReference type="Proteomes" id="UP001549145"/>
    </source>
</evidence>
<protein>
    <recommendedName>
        <fullName evidence="5">OpgC domain-containing protein</fullName>
    </recommendedName>
</protein>
<sequence length="394" mass="42524">MPQRRTTIDAIRGLCLINIFVNHIQDGVIATVSPSRLGFSDSADIFVLLSGMSVALAASQASRHRVPDIIAHLWRRAVRIYAFDLVIILSTLGILAAVLALRGVAGVHADELGLLRDHGFSSVLNHTLTLRQTVGYSAVLRLYVALMLVAPFFLRLAGWRFWAPLPPALLVWLAAGQFDLVVSNSLTGAPFALTILPWILVFSIGIAIGQGMVDGVALPRSRRLTVLALAYLAGYLVLTVVLVRLWTPAAHWAAARNDAFWLGASKTYQSPLRLLHLLALAYVVMALPRAPLIRLLHRVPPDHLLSRLGRRSLPVFTAGAIGAVVASEVLNLAAVSLRDAWLPMLLLEAGMIALFVGIALRIAAPPRRVAPARRPMRNPLPEASAAPGPRSAIA</sequence>
<keyword evidence="2" id="KW-0472">Membrane</keyword>
<feature type="transmembrane region" description="Helical" evidence="2">
    <location>
        <begin position="274"/>
        <end position="292"/>
    </location>
</feature>
<gene>
    <name evidence="3" type="ORF">ABID43_002270</name>
</gene>
<keyword evidence="4" id="KW-1185">Reference proteome</keyword>
<proteinExistence type="predicted"/>
<comment type="caution">
    <text evidence="3">The sequence shown here is derived from an EMBL/GenBank/DDBJ whole genome shotgun (WGS) entry which is preliminary data.</text>
</comment>
<accession>A0ABV2L7K0</accession>
<feature type="transmembrane region" description="Helical" evidence="2">
    <location>
        <begin position="340"/>
        <end position="364"/>
    </location>
</feature>
<keyword evidence="2" id="KW-0812">Transmembrane</keyword>
<feature type="transmembrane region" description="Helical" evidence="2">
    <location>
        <begin position="134"/>
        <end position="154"/>
    </location>
</feature>
<dbReference type="Pfam" id="PF10129">
    <property type="entry name" value="OpgC_C"/>
    <property type="match status" value="1"/>
</dbReference>
<feature type="transmembrane region" description="Helical" evidence="2">
    <location>
        <begin position="161"/>
        <end position="178"/>
    </location>
</feature>